<keyword evidence="4" id="KW-1185">Reference proteome</keyword>
<evidence type="ECO:0000313" key="3">
    <source>
        <dbReference type="EMBL" id="MDY0407040.1"/>
    </source>
</evidence>
<accession>A0ABU5CL37</accession>
<dbReference type="Gene3D" id="3.30.200.20">
    <property type="entry name" value="Phosphorylase Kinase, domain 1"/>
    <property type="match status" value="1"/>
</dbReference>
<dbReference type="InterPro" id="IPR002575">
    <property type="entry name" value="Aminoglycoside_PTrfase"/>
</dbReference>
<protein>
    <submittedName>
        <fullName evidence="3">Phosphotransferase</fullName>
    </submittedName>
</protein>
<dbReference type="Pfam" id="PF01636">
    <property type="entry name" value="APH"/>
    <property type="match status" value="1"/>
</dbReference>
<organism evidence="3 4">
    <name type="scientific">Tigheibacillus jepli</name>
    <dbReference type="NCBI Taxonomy" id="3035914"/>
    <lineage>
        <taxon>Bacteria</taxon>
        <taxon>Bacillati</taxon>
        <taxon>Bacillota</taxon>
        <taxon>Bacilli</taxon>
        <taxon>Bacillales</taxon>
        <taxon>Bacillaceae</taxon>
        <taxon>Tigheibacillus</taxon>
    </lineage>
</organism>
<evidence type="ECO:0000259" key="2">
    <source>
        <dbReference type="Pfam" id="PF01636"/>
    </source>
</evidence>
<evidence type="ECO:0000256" key="1">
    <source>
        <dbReference type="ARBA" id="ARBA00038240"/>
    </source>
</evidence>
<evidence type="ECO:0000313" key="4">
    <source>
        <dbReference type="Proteomes" id="UP001228376"/>
    </source>
</evidence>
<gene>
    <name evidence="3" type="ORF">P5G51_018365</name>
</gene>
<dbReference type="RefSeq" id="WP_306065741.1">
    <property type="nucleotide sequence ID" value="NZ_JAROCA020000003.1"/>
</dbReference>
<dbReference type="PANTHER" id="PTHR21064:SF6">
    <property type="entry name" value="AMINOGLYCOSIDE PHOSPHOTRANSFERASE DOMAIN-CONTAINING PROTEIN"/>
    <property type="match status" value="1"/>
</dbReference>
<feature type="domain" description="Aminoglycoside phosphotransferase" evidence="2">
    <location>
        <begin position="26"/>
        <end position="226"/>
    </location>
</feature>
<dbReference type="EMBL" id="JAROCA020000003">
    <property type="protein sequence ID" value="MDY0407040.1"/>
    <property type="molecule type" value="Genomic_DNA"/>
</dbReference>
<comment type="caution">
    <text evidence="3">The sequence shown here is derived from an EMBL/GenBank/DDBJ whole genome shotgun (WGS) entry which is preliminary data.</text>
</comment>
<dbReference type="InterPro" id="IPR050249">
    <property type="entry name" value="Pseudomonas-type_ThrB"/>
</dbReference>
<sequence>MNGKTVLEAFGFNVDEEPVSIYPFSPVYHVHTTDGEYIVKRTQSLLKHGKQVMDYTKMLGANGIRVVTPVRMQTDNPQMIAGKTYVVYPFIQGAKYSGQPAQIYKAGKLLGNIHALSPSQNYDLDPYKEFDFDTDEVTESVDRIETHAAANQMTIAGTRLRQKLLDAVAGQEKLQTSGLPYVATPYDYKANNLIFTPKPFLIDPDNASWVPRIFDLALTLLLFHNEMETAPDRMFTTVEWKTFLDGYQSVVSLTELERTHWQYALEHIFLDEVMWLMTEAEDDWKNPSQQALFVSLLNFLQEPSAYPI</sequence>
<dbReference type="SUPFAM" id="SSF56112">
    <property type="entry name" value="Protein kinase-like (PK-like)"/>
    <property type="match status" value="1"/>
</dbReference>
<name>A0ABU5CL37_9BACI</name>
<dbReference type="Gene3D" id="3.90.1200.10">
    <property type="match status" value="1"/>
</dbReference>
<comment type="similarity">
    <text evidence="1">Belongs to the pseudomonas-type ThrB family.</text>
</comment>
<dbReference type="PANTHER" id="PTHR21064">
    <property type="entry name" value="AMINOGLYCOSIDE PHOSPHOTRANSFERASE DOMAIN-CONTAINING PROTEIN-RELATED"/>
    <property type="match status" value="1"/>
</dbReference>
<dbReference type="Proteomes" id="UP001228376">
    <property type="component" value="Unassembled WGS sequence"/>
</dbReference>
<dbReference type="InterPro" id="IPR011009">
    <property type="entry name" value="Kinase-like_dom_sf"/>
</dbReference>
<proteinExistence type="inferred from homology"/>
<reference evidence="3 4" key="1">
    <citation type="submission" date="2023-10" db="EMBL/GenBank/DDBJ databases">
        <title>179-bfca-hs.</title>
        <authorList>
            <person name="Miliotis G."/>
            <person name="Sengupta P."/>
            <person name="Hameed A."/>
            <person name="Chuvochina M."/>
            <person name="Mcdonagh F."/>
            <person name="Simpson A.C."/>
            <person name="Singh N.K."/>
            <person name="Rekha P.D."/>
            <person name="Raman K."/>
            <person name="Hugenholtz P."/>
            <person name="Venkateswaran K."/>
        </authorList>
    </citation>
    <scope>NUCLEOTIDE SEQUENCE [LARGE SCALE GENOMIC DNA]</scope>
    <source>
        <strain evidence="3 4">179-BFC-A-HS</strain>
    </source>
</reference>